<proteinExistence type="inferred from homology"/>
<comment type="caution">
    <text evidence="4">The sequence shown here is derived from an EMBL/GenBank/DDBJ whole genome shotgun (WGS) entry which is preliminary data.</text>
</comment>
<organism evidence="4 5">
    <name type="scientific">Fusarium mangiferae</name>
    <name type="common">Mango malformation disease fungus</name>
    <dbReference type="NCBI Taxonomy" id="192010"/>
    <lineage>
        <taxon>Eukaryota</taxon>
        <taxon>Fungi</taxon>
        <taxon>Dikarya</taxon>
        <taxon>Ascomycota</taxon>
        <taxon>Pezizomycotina</taxon>
        <taxon>Sordariomycetes</taxon>
        <taxon>Hypocreomycetidae</taxon>
        <taxon>Hypocreales</taxon>
        <taxon>Nectriaceae</taxon>
        <taxon>Fusarium</taxon>
        <taxon>Fusarium fujikuroi species complex</taxon>
    </lineage>
</organism>
<dbReference type="RefSeq" id="XP_041685500.1">
    <property type="nucleotide sequence ID" value="XM_041835325.1"/>
</dbReference>
<sequence>MTGGSGFIASHVLRILLDRGHSVITTVRSQAKADHIKSTYFDVPSSRLDLAIVEDISVENAYDEVMKSAPFEAVIHTASPFQLSGDDIKKTFLDPAILGTTGLLEAVKAYAPTVKRVTQPTSILRKTGSKSRKKKPSQIHGTATLVYAEKAAWDFVKRENPQFTITTILPAFVLGPIIHDVGSLDTIMTSGLLIRDFLSGNYKEEIAPSPIGRFTDVRDAALAHVRAIEVREAGRQRFLVGSGTYSNRQVATILWKNFPALRSKLPGPEVRSGDFPVGGVPDFDVEPSKKILCMVYATLEDTIVSMTGSMVGLYKE</sequence>
<evidence type="ECO:0000313" key="4">
    <source>
        <dbReference type="EMBL" id="CVK98879.1"/>
    </source>
</evidence>
<dbReference type="GeneID" id="65087650"/>
<dbReference type="Proteomes" id="UP000184255">
    <property type="component" value="Unassembled WGS sequence"/>
</dbReference>
<dbReference type="VEuPathDB" id="FungiDB:FMAN_08390"/>
<evidence type="ECO:0000256" key="1">
    <source>
        <dbReference type="ARBA" id="ARBA00023002"/>
    </source>
</evidence>
<protein>
    <submittedName>
        <fullName evidence="4">Related to aldehyde reductase II</fullName>
    </submittedName>
</protein>
<evidence type="ECO:0000256" key="2">
    <source>
        <dbReference type="ARBA" id="ARBA00023445"/>
    </source>
</evidence>
<dbReference type="InterPro" id="IPR036291">
    <property type="entry name" value="NAD(P)-bd_dom_sf"/>
</dbReference>
<dbReference type="Pfam" id="PF01370">
    <property type="entry name" value="Epimerase"/>
    <property type="match status" value="1"/>
</dbReference>
<reference evidence="5" key="1">
    <citation type="journal article" date="2016" name="Genome Biol. Evol.">
        <title>Comparative 'omics' of the Fusarium fujikuroi species complex highlights differences in genetic potential and metabolite synthesis.</title>
        <authorList>
            <person name="Niehaus E.-M."/>
            <person name="Muensterkoetter M."/>
            <person name="Proctor R.H."/>
            <person name="Brown D.W."/>
            <person name="Sharon A."/>
            <person name="Idan Y."/>
            <person name="Oren-Young L."/>
            <person name="Sieber C.M."/>
            <person name="Novak O."/>
            <person name="Pencik A."/>
            <person name="Tarkowska D."/>
            <person name="Hromadova K."/>
            <person name="Freeman S."/>
            <person name="Maymon M."/>
            <person name="Elazar M."/>
            <person name="Youssef S.A."/>
            <person name="El-Shabrawy E.S.M."/>
            <person name="Shalaby A.B.A."/>
            <person name="Houterman P."/>
            <person name="Brock N.L."/>
            <person name="Burkhardt I."/>
            <person name="Tsavkelova E.A."/>
            <person name="Dickschat J.S."/>
            <person name="Galuszka P."/>
            <person name="Gueldener U."/>
            <person name="Tudzynski B."/>
        </authorList>
    </citation>
    <scope>NUCLEOTIDE SEQUENCE [LARGE SCALE GENOMIC DNA]</scope>
    <source>
        <strain evidence="5">MRC7560</strain>
    </source>
</reference>
<dbReference type="EMBL" id="FCQH01000009">
    <property type="protein sequence ID" value="CVK98879.1"/>
    <property type="molecule type" value="Genomic_DNA"/>
</dbReference>
<dbReference type="AlphaFoldDB" id="A0A1L7TLS9"/>
<accession>A0A1L7TLS9</accession>
<name>A0A1L7TLS9_FUSMA</name>
<dbReference type="Gene3D" id="3.40.50.720">
    <property type="entry name" value="NAD(P)-binding Rossmann-like Domain"/>
    <property type="match status" value="1"/>
</dbReference>
<feature type="domain" description="NAD-dependent epimerase/dehydratase" evidence="3">
    <location>
        <begin position="1"/>
        <end position="240"/>
    </location>
</feature>
<dbReference type="InterPro" id="IPR050425">
    <property type="entry name" value="NAD(P)_dehydrat-like"/>
</dbReference>
<keyword evidence="1" id="KW-0560">Oxidoreductase</keyword>
<dbReference type="GO" id="GO:0016616">
    <property type="term" value="F:oxidoreductase activity, acting on the CH-OH group of donors, NAD or NADP as acceptor"/>
    <property type="evidence" value="ECO:0007669"/>
    <property type="project" value="TreeGrafter"/>
</dbReference>
<dbReference type="InterPro" id="IPR001509">
    <property type="entry name" value="Epimerase_deHydtase"/>
</dbReference>
<comment type="similarity">
    <text evidence="2">Belongs to the NAD(P)-dependent epimerase/dehydratase family. Dihydroflavonol-4-reductase subfamily.</text>
</comment>
<keyword evidence="5" id="KW-1185">Reference proteome</keyword>
<dbReference type="PANTHER" id="PTHR10366:SF564">
    <property type="entry name" value="STEROL-4-ALPHA-CARBOXYLATE 3-DEHYDROGENASE, DECARBOXYLATING"/>
    <property type="match status" value="1"/>
</dbReference>
<dbReference type="SUPFAM" id="SSF51735">
    <property type="entry name" value="NAD(P)-binding Rossmann-fold domains"/>
    <property type="match status" value="1"/>
</dbReference>
<gene>
    <name evidence="4" type="ORF">FMAN_08390</name>
</gene>
<evidence type="ECO:0000259" key="3">
    <source>
        <dbReference type="Pfam" id="PF01370"/>
    </source>
</evidence>
<evidence type="ECO:0000313" key="5">
    <source>
        <dbReference type="Proteomes" id="UP000184255"/>
    </source>
</evidence>
<dbReference type="PANTHER" id="PTHR10366">
    <property type="entry name" value="NAD DEPENDENT EPIMERASE/DEHYDRATASE"/>
    <property type="match status" value="1"/>
</dbReference>